<evidence type="ECO:0000259" key="2">
    <source>
        <dbReference type="SMART" id="SM00867"/>
    </source>
</evidence>
<dbReference type="EMBL" id="RIBW01000008">
    <property type="protein sequence ID" value="RUM00328.1"/>
    <property type="molecule type" value="Genomic_DNA"/>
</dbReference>
<dbReference type="PANTHER" id="PTHR34406">
    <property type="entry name" value="PROTEIN YCEI"/>
    <property type="match status" value="1"/>
</dbReference>
<feature type="domain" description="Lipid/polyisoprenoid-binding YceI-like" evidence="2">
    <location>
        <begin position="26"/>
        <end position="190"/>
    </location>
</feature>
<dbReference type="Gene3D" id="2.40.128.110">
    <property type="entry name" value="Lipid/polyisoprenoid-binding, YceI-like"/>
    <property type="match status" value="1"/>
</dbReference>
<evidence type="ECO:0000313" key="4">
    <source>
        <dbReference type="EMBL" id="RUM00328.1"/>
    </source>
</evidence>
<feature type="chain" id="PRO_5018538155" evidence="1">
    <location>
        <begin position="25"/>
        <end position="194"/>
    </location>
</feature>
<reference evidence="3 5" key="2">
    <citation type="submission" date="2017-09" db="EMBL/GenBank/DDBJ databases">
        <title>Comparative genomics of rhizobia isolated from Phaseolus vulgaris in China.</title>
        <authorList>
            <person name="Tong W."/>
        </authorList>
    </citation>
    <scope>NUCLEOTIDE SEQUENCE [LARGE SCALE GENOMIC DNA]</scope>
    <source>
        <strain evidence="3 5">Y27</strain>
    </source>
</reference>
<dbReference type="Pfam" id="PF04264">
    <property type="entry name" value="YceI"/>
    <property type="match status" value="1"/>
</dbReference>
<organism evidence="4 6">
    <name type="scientific">Rhizobium anhuiense</name>
    <dbReference type="NCBI Taxonomy" id="1184720"/>
    <lineage>
        <taxon>Bacteria</taxon>
        <taxon>Pseudomonadati</taxon>
        <taxon>Pseudomonadota</taxon>
        <taxon>Alphaproteobacteria</taxon>
        <taxon>Hyphomicrobiales</taxon>
        <taxon>Rhizobiaceae</taxon>
        <taxon>Rhizobium/Agrobacterium group</taxon>
        <taxon>Rhizobium</taxon>
    </lineage>
</organism>
<dbReference type="Proteomes" id="UP000219972">
    <property type="component" value="Unassembled WGS sequence"/>
</dbReference>
<accession>A0A3S0SLX8</accession>
<name>A0A3S0SLX8_9HYPH</name>
<keyword evidence="5" id="KW-1185">Reference proteome</keyword>
<evidence type="ECO:0000256" key="1">
    <source>
        <dbReference type="SAM" id="SignalP"/>
    </source>
</evidence>
<dbReference type="InterPro" id="IPR036761">
    <property type="entry name" value="TTHA0802/YceI-like_sf"/>
</dbReference>
<dbReference type="SMART" id="SM00867">
    <property type="entry name" value="YceI"/>
    <property type="match status" value="1"/>
</dbReference>
<dbReference type="GeneID" id="75222329"/>
<gene>
    <name evidence="3" type="ORF">CO662_14435</name>
    <name evidence="4" type="ORF">EEQ99_18460</name>
</gene>
<evidence type="ECO:0000313" key="6">
    <source>
        <dbReference type="Proteomes" id="UP000273611"/>
    </source>
</evidence>
<keyword evidence="1" id="KW-0732">Signal</keyword>
<proteinExistence type="predicted"/>
<dbReference type="RefSeq" id="WP_097543267.1">
    <property type="nucleotide sequence ID" value="NZ_NWSK01000009.1"/>
</dbReference>
<evidence type="ECO:0000313" key="5">
    <source>
        <dbReference type="Proteomes" id="UP000219972"/>
    </source>
</evidence>
<sequence>MKYRLAALLLSMASLAGTVSPAWATKFDIDPVHSGIAFYIDHLGFSKVIGVAQEFSGAFEFDATKPEGSSLDVKVAVGSISTNNKQRDGDIQGADWFNATEFPEITFVGKEFKKTSDTTGQIIGDLTIAGVTKSAALDVKFNKEGQNPWDKSHVVGFSATTKVKRSDFGMKAALGMIGDEVELVIQVEGREHQG</sequence>
<dbReference type="Proteomes" id="UP000273611">
    <property type="component" value="Unassembled WGS sequence"/>
</dbReference>
<dbReference type="EMBL" id="NWSL01000008">
    <property type="protein sequence ID" value="PDS51091.1"/>
    <property type="molecule type" value="Genomic_DNA"/>
</dbReference>
<dbReference type="AlphaFoldDB" id="A0A3S0SLX8"/>
<feature type="signal peptide" evidence="1">
    <location>
        <begin position="1"/>
        <end position="24"/>
    </location>
</feature>
<dbReference type="SUPFAM" id="SSF101874">
    <property type="entry name" value="YceI-like"/>
    <property type="match status" value="1"/>
</dbReference>
<protein>
    <submittedName>
        <fullName evidence="4">Polyisoprenoid-binding protein</fullName>
    </submittedName>
</protein>
<reference evidence="4 6" key="1">
    <citation type="journal article" date="2015" name="Int. J. Syst. Evol. Microbiol.">
        <title>Rhizobium anhuiense sp. nov., isolated from effective nodules of Vicia faba and Pisum sativum.</title>
        <authorList>
            <person name="Zhang Y.J."/>
            <person name="Zheng W.T."/>
            <person name="Everall I."/>
            <person name="Young J.P."/>
            <person name="Zhang X.X."/>
            <person name="Tian C.F."/>
            <person name="Sui X.H."/>
            <person name="Wang E.T."/>
            <person name="Chen W.X."/>
        </authorList>
    </citation>
    <scope>NUCLEOTIDE SEQUENCE [LARGE SCALE GENOMIC DNA]</scope>
    <source>
        <strain evidence="4 6">CCBAU 23252</strain>
    </source>
</reference>
<dbReference type="PANTHER" id="PTHR34406:SF1">
    <property type="entry name" value="PROTEIN YCEI"/>
    <property type="match status" value="1"/>
</dbReference>
<evidence type="ECO:0000313" key="3">
    <source>
        <dbReference type="EMBL" id="PDS51091.1"/>
    </source>
</evidence>
<comment type="caution">
    <text evidence="4">The sequence shown here is derived from an EMBL/GenBank/DDBJ whole genome shotgun (WGS) entry which is preliminary data.</text>
</comment>
<reference evidence="4" key="3">
    <citation type="submission" date="2018-11" db="EMBL/GenBank/DDBJ databases">
        <authorList>
            <person name="Huo Y."/>
        </authorList>
    </citation>
    <scope>NUCLEOTIDE SEQUENCE</scope>
    <source>
        <strain evidence="4">CCBAU 23252</strain>
    </source>
</reference>
<dbReference type="InterPro" id="IPR007372">
    <property type="entry name" value="Lipid/polyisoprenoid-bd_YceI"/>
</dbReference>